<protein>
    <submittedName>
        <fullName evidence="1">8503_t:CDS:1</fullName>
    </submittedName>
</protein>
<name>A0ACA9PP89_9GLOM</name>
<reference evidence="1" key="1">
    <citation type="submission" date="2021-06" db="EMBL/GenBank/DDBJ databases">
        <authorList>
            <person name="Kallberg Y."/>
            <person name="Tangrot J."/>
            <person name="Rosling A."/>
        </authorList>
    </citation>
    <scope>NUCLEOTIDE SEQUENCE</scope>
    <source>
        <strain evidence="1">28 12/20/2015</strain>
    </source>
</reference>
<evidence type="ECO:0000313" key="1">
    <source>
        <dbReference type="EMBL" id="CAG8715128.1"/>
    </source>
</evidence>
<keyword evidence="2" id="KW-1185">Reference proteome</keyword>
<organism evidence="1 2">
    <name type="scientific">Cetraspora pellucida</name>
    <dbReference type="NCBI Taxonomy" id="1433469"/>
    <lineage>
        <taxon>Eukaryota</taxon>
        <taxon>Fungi</taxon>
        <taxon>Fungi incertae sedis</taxon>
        <taxon>Mucoromycota</taxon>
        <taxon>Glomeromycotina</taxon>
        <taxon>Glomeromycetes</taxon>
        <taxon>Diversisporales</taxon>
        <taxon>Gigasporaceae</taxon>
        <taxon>Cetraspora</taxon>
    </lineage>
</organism>
<evidence type="ECO:0000313" key="2">
    <source>
        <dbReference type="Proteomes" id="UP000789366"/>
    </source>
</evidence>
<dbReference type="Proteomes" id="UP000789366">
    <property type="component" value="Unassembled WGS sequence"/>
</dbReference>
<sequence>LVCRYLCEVIDDDLTMLRMTSLIFLTAFSGVKAIMERSTKREVKEACIFSNQEMTPSACCDIA</sequence>
<comment type="caution">
    <text evidence="1">The sequence shown here is derived from an EMBL/GenBank/DDBJ whole genome shotgun (WGS) entry which is preliminary data.</text>
</comment>
<accession>A0ACA9PP89</accession>
<gene>
    <name evidence="1" type="ORF">SPELUC_LOCUS12061</name>
</gene>
<feature type="non-terminal residue" evidence="1">
    <location>
        <position position="1"/>
    </location>
</feature>
<dbReference type="EMBL" id="CAJVPW010027319">
    <property type="protein sequence ID" value="CAG8715128.1"/>
    <property type="molecule type" value="Genomic_DNA"/>
</dbReference>
<proteinExistence type="predicted"/>